<dbReference type="HAMAP" id="MF_00795">
    <property type="entry name" value="CutC"/>
    <property type="match status" value="1"/>
</dbReference>
<dbReference type="FunFam" id="3.20.20.380:FF:000001">
    <property type="entry name" value="Copper homeostasis protein CutC"/>
    <property type="match status" value="1"/>
</dbReference>
<protein>
    <recommendedName>
        <fullName evidence="2">Copper homeostasis protein cutC homolog</fullName>
    </recommendedName>
</protein>
<comment type="similarity">
    <text evidence="1">Belongs to the CutC family.</text>
</comment>
<dbReference type="PANTHER" id="PTHR12598">
    <property type="entry name" value="COPPER HOMEOSTASIS PROTEIN CUTC"/>
    <property type="match status" value="1"/>
</dbReference>
<dbReference type="Gene3D" id="3.20.20.380">
    <property type="entry name" value="Copper homeostasis (CutC) domain"/>
    <property type="match status" value="1"/>
</dbReference>
<organism evidence="4 5">
    <name type="scientific">Dermatophagoides farinae</name>
    <name type="common">American house dust mite</name>
    <dbReference type="NCBI Taxonomy" id="6954"/>
    <lineage>
        <taxon>Eukaryota</taxon>
        <taxon>Metazoa</taxon>
        <taxon>Ecdysozoa</taxon>
        <taxon>Arthropoda</taxon>
        <taxon>Chelicerata</taxon>
        <taxon>Arachnida</taxon>
        <taxon>Acari</taxon>
        <taxon>Acariformes</taxon>
        <taxon>Sarcoptiformes</taxon>
        <taxon>Astigmata</taxon>
        <taxon>Psoroptidia</taxon>
        <taxon>Analgoidea</taxon>
        <taxon>Pyroglyphidae</taxon>
        <taxon>Dermatophagoidinae</taxon>
        <taxon>Dermatophagoides</taxon>
    </lineage>
</organism>
<evidence type="ECO:0000256" key="2">
    <source>
        <dbReference type="ARBA" id="ARBA00019014"/>
    </source>
</evidence>
<evidence type="ECO:0000313" key="4">
    <source>
        <dbReference type="EMBL" id="KAH9527290.1"/>
    </source>
</evidence>
<keyword evidence="5" id="KW-1185">Reference proteome</keyword>
<reference evidence="4" key="1">
    <citation type="submission" date="2013-05" db="EMBL/GenBank/DDBJ databases">
        <authorList>
            <person name="Yim A.K.Y."/>
            <person name="Chan T.F."/>
            <person name="Ji K.M."/>
            <person name="Liu X.Y."/>
            <person name="Zhou J.W."/>
            <person name="Li R.Q."/>
            <person name="Yang K.Y."/>
            <person name="Li J."/>
            <person name="Li M."/>
            <person name="Law P.T.W."/>
            <person name="Wu Y.L."/>
            <person name="Cai Z.L."/>
            <person name="Qin H."/>
            <person name="Bao Y."/>
            <person name="Leung R.K.K."/>
            <person name="Ng P.K.S."/>
            <person name="Zou J."/>
            <person name="Zhong X.J."/>
            <person name="Ran P.X."/>
            <person name="Zhong N.S."/>
            <person name="Liu Z.G."/>
            <person name="Tsui S.K.W."/>
        </authorList>
    </citation>
    <scope>NUCLEOTIDE SEQUENCE</scope>
    <source>
        <strain evidence="4">Derf</strain>
        <tissue evidence="4">Whole organism</tissue>
    </source>
</reference>
<dbReference type="PANTHER" id="PTHR12598:SF0">
    <property type="entry name" value="COPPER HOMEOSTASIS PROTEIN CUTC HOMOLOG"/>
    <property type="match status" value="1"/>
</dbReference>
<reference evidence="3" key="3">
    <citation type="journal article" date="2021" name="World Allergy Organ. J.">
        <title>Chromosome-level assembly of Dermatophagoides farinae genome and transcriptome reveals two novel allergens Der f 37 and Der f 39.</title>
        <authorList>
            <person name="Chen J."/>
            <person name="Cai Z."/>
            <person name="Fan D."/>
            <person name="Hu J."/>
            <person name="Hou Y."/>
            <person name="He Y."/>
            <person name="Zhang Z."/>
            <person name="Zhao Z."/>
            <person name="Gao P."/>
            <person name="Hu W."/>
            <person name="Sun J."/>
            <person name="Li J."/>
            <person name="Ji K."/>
        </authorList>
    </citation>
    <scope>NUCLEOTIDE SEQUENCE</scope>
    <source>
        <strain evidence="3">JKM2019</strain>
    </source>
</reference>
<reference evidence="4" key="4">
    <citation type="journal article" date="2022" name="Res Sq">
        <title>Comparative Genomics Reveals Insights into the Divergent Evolution of Astigmatic Mites and Household Pest Adaptations.</title>
        <authorList>
            <person name="Xiong Q."/>
            <person name="Wan A.T.-Y."/>
            <person name="Liu X.-Y."/>
            <person name="Fung C.S.-H."/>
            <person name="Xiao X."/>
            <person name="Malainual N."/>
            <person name="Hou J."/>
            <person name="Wang L."/>
            <person name="Wang M."/>
            <person name="Yang K."/>
            <person name="Cui Y."/>
            <person name="Leung E."/>
            <person name="Nong W."/>
            <person name="Shin S.-K."/>
            <person name="Au S."/>
            <person name="Jeong K.Y."/>
            <person name="Chew F.T."/>
            <person name="Hui J."/>
            <person name="Leung T.F."/>
            <person name="Tungtrongchitr A."/>
            <person name="Zhong N."/>
            <person name="Liu Z."/>
            <person name="Tsui S."/>
        </authorList>
    </citation>
    <scope>NUCLEOTIDE SEQUENCE</scope>
    <source>
        <strain evidence="4">Derf</strain>
        <tissue evidence="4">Whole organism</tissue>
    </source>
</reference>
<dbReference type="EMBL" id="ASGP02000001">
    <property type="protein sequence ID" value="KAH9527290.1"/>
    <property type="molecule type" value="Genomic_DNA"/>
</dbReference>
<dbReference type="EMBL" id="SDOV01000004">
    <property type="protein sequence ID" value="KAH7641477.1"/>
    <property type="molecule type" value="Genomic_DNA"/>
</dbReference>
<accession>A0A922LCY3</accession>
<dbReference type="SUPFAM" id="SSF110395">
    <property type="entry name" value="CutC-like"/>
    <property type="match status" value="1"/>
</dbReference>
<dbReference type="GO" id="GO:0005507">
    <property type="term" value="F:copper ion binding"/>
    <property type="evidence" value="ECO:0007669"/>
    <property type="project" value="TreeGrafter"/>
</dbReference>
<dbReference type="OrthoDB" id="7392499at2759"/>
<dbReference type="InterPro" id="IPR036822">
    <property type="entry name" value="CutC-like_dom_sf"/>
</dbReference>
<sequence length="250" mass="27647">MAPNIIEICVDNFESIEQAVKGGARRIELCSSLKEGGLTPSFGFFKYIKQSITNELIVFPMIRPRGGDFHYSSEELKIMANDIECLKNNGADGFVFGCLRSDGTVDIDANRFLLDKAKPLPCTFHRAFDMTVNMEQSLEDVIGLGFKRILTSGQASTAEKGLEVIQKLVKLANGRIIIMPGSGINPNNLATILKATNVQEYHCSASIVCHSKMIYRNKSISMGKANDSEFEWKICDSNIVKQLIQNASQI</sequence>
<evidence type="ECO:0000313" key="5">
    <source>
        <dbReference type="Proteomes" id="UP000790347"/>
    </source>
</evidence>
<dbReference type="InterPro" id="IPR005627">
    <property type="entry name" value="CutC-like"/>
</dbReference>
<dbReference type="Pfam" id="PF03932">
    <property type="entry name" value="CutC"/>
    <property type="match status" value="1"/>
</dbReference>
<gene>
    <name evidence="4" type="ORF">DERF_001316</name>
    <name evidence="3" type="ORF">HUG17_4521</name>
</gene>
<reference evidence="3" key="2">
    <citation type="submission" date="2020-06" db="EMBL/GenBank/DDBJ databases">
        <authorList>
            <person name="Ji K."/>
            <person name="Li J."/>
        </authorList>
    </citation>
    <scope>NUCLEOTIDE SEQUENCE</scope>
    <source>
        <strain evidence="3">JKM2019</strain>
        <tissue evidence="3">Whole body</tissue>
    </source>
</reference>
<dbReference type="Proteomes" id="UP000790347">
    <property type="component" value="Unassembled WGS sequence"/>
</dbReference>
<evidence type="ECO:0000256" key="1">
    <source>
        <dbReference type="ARBA" id="ARBA00007768"/>
    </source>
</evidence>
<evidence type="ECO:0000313" key="3">
    <source>
        <dbReference type="EMBL" id="KAH7641477.1"/>
    </source>
</evidence>
<dbReference type="AlphaFoldDB" id="A0A922LCY3"/>
<dbReference type="Proteomes" id="UP000828236">
    <property type="component" value="Unassembled WGS sequence"/>
</dbReference>
<comment type="caution">
    <text evidence="4">The sequence shown here is derived from an EMBL/GenBank/DDBJ whole genome shotgun (WGS) entry which is preliminary data.</text>
</comment>
<proteinExistence type="inferred from homology"/>
<name>A0A922LCY3_DERFA</name>